<keyword evidence="2" id="KW-1185">Reference proteome</keyword>
<reference evidence="1 2" key="1">
    <citation type="submission" date="2023-07" db="EMBL/GenBank/DDBJ databases">
        <title>Genomic Encyclopedia of Type Strains, Phase IV (KMG-IV): sequencing the most valuable type-strain genomes for metagenomic binning, comparative biology and taxonomic classification.</title>
        <authorList>
            <person name="Goeker M."/>
        </authorList>
    </citation>
    <scope>NUCLEOTIDE SEQUENCE [LARGE SCALE GENOMIC DNA]</scope>
    <source>
        <strain evidence="1 2">DSM 15448</strain>
    </source>
</reference>
<protein>
    <submittedName>
        <fullName evidence="1">Uncharacterized protein</fullName>
    </submittedName>
</protein>
<dbReference type="Proteomes" id="UP001236723">
    <property type="component" value="Unassembled WGS sequence"/>
</dbReference>
<proteinExistence type="predicted"/>
<evidence type="ECO:0000313" key="1">
    <source>
        <dbReference type="EMBL" id="MDQ0350313.1"/>
    </source>
</evidence>
<gene>
    <name evidence="1" type="ORF">J2R98_000116</name>
</gene>
<sequence>MKTKILLIALTASIILNITVIFSLVNQNNEGSVEQTLNRFMFDAAFQIQGEMTEEHYARMSQTFDHIEELSRNSMDDSDYSREVWQTMSVVHQQLTSVDHHVLELEPKTRREISQTINHSVENRNIIEIEQNIYDIIRENETD</sequence>
<name>A0ABU0DPD4_9BACI</name>
<dbReference type="EMBL" id="JAUSUP010000001">
    <property type="protein sequence ID" value="MDQ0350313.1"/>
    <property type="molecule type" value="Genomic_DNA"/>
</dbReference>
<comment type="caution">
    <text evidence="1">The sequence shown here is derived from an EMBL/GenBank/DDBJ whole genome shotgun (WGS) entry which is preliminary data.</text>
</comment>
<dbReference type="RefSeq" id="WP_307065062.1">
    <property type="nucleotide sequence ID" value="NZ_JAUSUP010000001.1"/>
</dbReference>
<organism evidence="1 2">
    <name type="scientific">Alkalibacillus filiformis</name>
    <dbReference type="NCBI Taxonomy" id="200990"/>
    <lineage>
        <taxon>Bacteria</taxon>
        <taxon>Bacillati</taxon>
        <taxon>Bacillota</taxon>
        <taxon>Bacilli</taxon>
        <taxon>Bacillales</taxon>
        <taxon>Bacillaceae</taxon>
        <taxon>Alkalibacillus</taxon>
    </lineage>
</organism>
<evidence type="ECO:0000313" key="2">
    <source>
        <dbReference type="Proteomes" id="UP001236723"/>
    </source>
</evidence>
<accession>A0ABU0DPD4</accession>